<evidence type="ECO:0000313" key="1">
    <source>
        <dbReference type="EMBL" id="SVE50872.1"/>
    </source>
</evidence>
<dbReference type="EMBL" id="UINC01222198">
    <property type="protein sequence ID" value="SVE50872.1"/>
    <property type="molecule type" value="Genomic_DNA"/>
</dbReference>
<proteinExistence type="predicted"/>
<sequence>VFLIFNVSEHITLDSGNYRTTELTYIEVSRKFFYVNLKARML</sequence>
<organism evidence="1">
    <name type="scientific">marine metagenome</name>
    <dbReference type="NCBI Taxonomy" id="408172"/>
    <lineage>
        <taxon>unclassified sequences</taxon>
        <taxon>metagenomes</taxon>
        <taxon>ecological metagenomes</taxon>
    </lineage>
</organism>
<accession>A0A383E213</accession>
<feature type="non-terminal residue" evidence="1">
    <location>
        <position position="1"/>
    </location>
</feature>
<gene>
    <name evidence="1" type="ORF">METZ01_LOCUS503726</name>
</gene>
<reference evidence="1" key="1">
    <citation type="submission" date="2018-05" db="EMBL/GenBank/DDBJ databases">
        <authorList>
            <person name="Lanie J.A."/>
            <person name="Ng W.-L."/>
            <person name="Kazmierczak K.M."/>
            <person name="Andrzejewski T.M."/>
            <person name="Davidsen T.M."/>
            <person name="Wayne K.J."/>
            <person name="Tettelin H."/>
            <person name="Glass J.I."/>
            <person name="Rusch D."/>
            <person name="Podicherti R."/>
            <person name="Tsui H.-C.T."/>
            <person name="Winkler M.E."/>
        </authorList>
    </citation>
    <scope>NUCLEOTIDE SEQUENCE</scope>
</reference>
<dbReference type="AlphaFoldDB" id="A0A383E213"/>
<protein>
    <submittedName>
        <fullName evidence="1">Uncharacterized protein</fullName>
    </submittedName>
</protein>
<name>A0A383E213_9ZZZZ</name>